<sequence length="146" mass="15933">MEGGGVPRAGAKISEKRPIRSPCPSGHPFGGIDMTSGRGWCMGCGGNQVGDLGWRSRGRWVPGSPPQSSEQKAGEIHCSWDQGILQEEGAYINHQSRTKEIQKALRAWEEAHQLHSTAQEVDDEVDFEEKRKGKNASPLLVAPEES</sequence>
<evidence type="ECO:0000256" key="1">
    <source>
        <dbReference type="SAM" id="MobiDB-lite"/>
    </source>
</evidence>
<proteinExistence type="predicted"/>
<organism evidence="2 3">
    <name type="scientific">Pleurodeles waltl</name>
    <name type="common">Iberian ribbed newt</name>
    <dbReference type="NCBI Taxonomy" id="8319"/>
    <lineage>
        <taxon>Eukaryota</taxon>
        <taxon>Metazoa</taxon>
        <taxon>Chordata</taxon>
        <taxon>Craniata</taxon>
        <taxon>Vertebrata</taxon>
        <taxon>Euteleostomi</taxon>
        <taxon>Amphibia</taxon>
        <taxon>Batrachia</taxon>
        <taxon>Caudata</taxon>
        <taxon>Salamandroidea</taxon>
        <taxon>Salamandridae</taxon>
        <taxon>Pleurodelinae</taxon>
        <taxon>Pleurodeles</taxon>
    </lineage>
</organism>
<evidence type="ECO:0000313" key="3">
    <source>
        <dbReference type="Proteomes" id="UP001066276"/>
    </source>
</evidence>
<feature type="region of interest" description="Disordered" evidence="1">
    <location>
        <begin position="1"/>
        <end position="30"/>
    </location>
</feature>
<dbReference type="Proteomes" id="UP001066276">
    <property type="component" value="Chromosome 1_2"/>
</dbReference>
<feature type="region of interest" description="Disordered" evidence="1">
    <location>
        <begin position="114"/>
        <end position="146"/>
    </location>
</feature>
<feature type="region of interest" description="Disordered" evidence="1">
    <location>
        <begin position="55"/>
        <end position="75"/>
    </location>
</feature>
<reference evidence="2" key="1">
    <citation type="journal article" date="2022" name="bioRxiv">
        <title>Sequencing and chromosome-scale assembly of the giantPleurodeles waltlgenome.</title>
        <authorList>
            <person name="Brown T."/>
            <person name="Elewa A."/>
            <person name="Iarovenko S."/>
            <person name="Subramanian E."/>
            <person name="Araus A.J."/>
            <person name="Petzold A."/>
            <person name="Susuki M."/>
            <person name="Suzuki K.-i.T."/>
            <person name="Hayashi T."/>
            <person name="Toyoda A."/>
            <person name="Oliveira C."/>
            <person name="Osipova E."/>
            <person name="Leigh N.D."/>
            <person name="Simon A."/>
            <person name="Yun M.H."/>
        </authorList>
    </citation>
    <scope>NUCLEOTIDE SEQUENCE</scope>
    <source>
        <strain evidence="2">20211129_DDA</strain>
        <tissue evidence="2">Liver</tissue>
    </source>
</reference>
<name>A0AAV7W466_PLEWA</name>
<gene>
    <name evidence="2" type="ORF">NDU88_004040</name>
</gene>
<comment type="caution">
    <text evidence="2">The sequence shown here is derived from an EMBL/GenBank/DDBJ whole genome shotgun (WGS) entry which is preliminary data.</text>
</comment>
<keyword evidence="3" id="KW-1185">Reference proteome</keyword>
<accession>A0AAV7W466</accession>
<evidence type="ECO:0000313" key="2">
    <source>
        <dbReference type="EMBL" id="KAJ1208657.1"/>
    </source>
</evidence>
<protein>
    <submittedName>
        <fullName evidence="2">Uncharacterized protein</fullName>
    </submittedName>
</protein>
<dbReference type="AlphaFoldDB" id="A0AAV7W466"/>
<dbReference type="EMBL" id="JANPWB010000002">
    <property type="protein sequence ID" value="KAJ1208657.1"/>
    <property type="molecule type" value="Genomic_DNA"/>
</dbReference>